<dbReference type="RefSeq" id="WP_086331116.1">
    <property type="nucleotide sequence ID" value="NZ_NGLE02000001.1"/>
</dbReference>
<dbReference type="STRING" id="1834181.A5880_002243"/>
<dbReference type="Gene3D" id="1.10.357.10">
    <property type="entry name" value="Tetracycline Repressor, domain 2"/>
    <property type="match status" value="1"/>
</dbReference>
<sequence length="205" mass="23638">MRDVKEPQVRRAEIMEASLLLFLEKGYMDTTTQDIINKVGISRGLLYYHFKNKDDILYCLIELYSEPLLKKLSVIAYANDVSAIEKIKNFLTVTFISPDTITKEKIELQKAVDLEQNRYLMDKFSHKFIDSVTKYFAYIIEQGVSEKSFNVAHPNETSYLLMTGYVFTANSMNSSYLNEQNGDNYLSAFKELLTRTLGAKQGIFN</sequence>
<comment type="caution">
    <text evidence="5">The sequence shown here is derived from an EMBL/GenBank/DDBJ whole genome shotgun (WGS) entry which is preliminary data.</text>
</comment>
<dbReference type="PANTHER" id="PTHR43479">
    <property type="entry name" value="ACREF/ENVCD OPERON REPRESSOR-RELATED"/>
    <property type="match status" value="1"/>
</dbReference>
<dbReference type="Pfam" id="PF00440">
    <property type="entry name" value="TetR_N"/>
    <property type="match status" value="1"/>
</dbReference>
<dbReference type="InterPro" id="IPR001647">
    <property type="entry name" value="HTH_TetR"/>
</dbReference>
<dbReference type="InterPro" id="IPR050624">
    <property type="entry name" value="HTH-type_Tx_Regulator"/>
</dbReference>
<name>A0A242CCJ6_9ENTE</name>
<evidence type="ECO:0000313" key="5">
    <source>
        <dbReference type="EMBL" id="OTO07973.1"/>
    </source>
</evidence>
<gene>
    <name evidence="4" type="ORF">A5880_001193</name>
    <name evidence="5" type="ORF">A5880_002243</name>
</gene>
<reference evidence="5" key="1">
    <citation type="submission" date="2017-05" db="EMBL/GenBank/DDBJ databases">
        <title>The Genome Sequence of Enterococcus sp. 4G2_DIV0659.</title>
        <authorList>
            <consortium name="The Broad Institute Genomics Platform"/>
            <consortium name="The Broad Institute Genomic Center for Infectious Diseases"/>
            <person name="Earl A."/>
            <person name="Manson A."/>
            <person name="Schwartman J."/>
            <person name="Gilmore M."/>
            <person name="Abouelleil A."/>
            <person name="Cao P."/>
            <person name="Chapman S."/>
            <person name="Cusick C."/>
            <person name="Shea T."/>
            <person name="Young S."/>
            <person name="Neafsey D."/>
            <person name="Nusbaum C."/>
            <person name="Birren B."/>
        </authorList>
    </citation>
    <scope>NUCLEOTIDE SEQUENCE [LARGE SCALE GENOMIC DNA]</scope>
    <source>
        <strain evidence="5">4G2_DIV0659</strain>
    </source>
</reference>
<organism evidence="5">
    <name type="scientific">Candidatus Enterococcus mansonii</name>
    <dbReference type="NCBI Taxonomy" id="1834181"/>
    <lineage>
        <taxon>Bacteria</taxon>
        <taxon>Bacillati</taxon>
        <taxon>Bacillota</taxon>
        <taxon>Bacilli</taxon>
        <taxon>Lactobacillales</taxon>
        <taxon>Enterococcaceae</taxon>
        <taxon>Enterococcus</taxon>
    </lineage>
</organism>
<keyword evidence="1 2" id="KW-0238">DNA-binding</keyword>
<dbReference type="PROSITE" id="PS50977">
    <property type="entry name" value="HTH_TETR_2"/>
    <property type="match status" value="1"/>
</dbReference>
<dbReference type="GO" id="GO:0003677">
    <property type="term" value="F:DNA binding"/>
    <property type="evidence" value="ECO:0007669"/>
    <property type="project" value="UniProtKB-UniRule"/>
</dbReference>
<dbReference type="PROSITE" id="PS01081">
    <property type="entry name" value="HTH_TETR_1"/>
    <property type="match status" value="1"/>
</dbReference>
<dbReference type="AlphaFoldDB" id="A0A242CCJ6"/>
<dbReference type="SUPFAM" id="SSF46689">
    <property type="entry name" value="Homeodomain-like"/>
    <property type="match status" value="1"/>
</dbReference>
<feature type="DNA-binding region" description="H-T-H motif" evidence="2">
    <location>
        <begin position="31"/>
        <end position="50"/>
    </location>
</feature>
<evidence type="ECO:0000313" key="6">
    <source>
        <dbReference type="Proteomes" id="UP000195139"/>
    </source>
</evidence>
<accession>A0A242CCJ6</accession>
<dbReference type="PANTHER" id="PTHR43479:SF11">
    <property type="entry name" value="ACREF_ENVCD OPERON REPRESSOR-RELATED"/>
    <property type="match status" value="1"/>
</dbReference>
<evidence type="ECO:0000256" key="1">
    <source>
        <dbReference type="ARBA" id="ARBA00023125"/>
    </source>
</evidence>
<reference evidence="4 6" key="2">
    <citation type="submission" date="2018-07" db="EMBL/GenBank/DDBJ databases">
        <title>The Genome Sequence of Enterococcus sp. DIV0659b.</title>
        <authorList>
            <consortium name="The Broad Institute Genomics Platform"/>
            <consortium name="The Broad Institute Genomic Center for Infectious Diseases"/>
            <person name="Earl A."/>
            <person name="Manson A."/>
            <person name="Schwartman J."/>
            <person name="Gilmore M."/>
            <person name="Abouelleil A."/>
            <person name="Cao P."/>
            <person name="Chapman S."/>
            <person name="Cusick C."/>
            <person name="Shea T."/>
            <person name="Young S."/>
            <person name="Neafsey D."/>
            <person name="Nusbaum C."/>
            <person name="Birren B."/>
        </authorList>
    </citation>
    <scope>NUCLEOTIDE SEQUENCE [LARGE SCALE GENOMIC DNA]</scope>
    <source>
        <strain evidence="4 6">4G2_DIV0659</strain>
    </source>
</reference>
<dbReference type="Proteomes" id="UP000195139">
    <property type="component" value="Unassembled WGS sequence"/>
</dbReference>
<proteinExistence type="predicted"/>
<feature type="domain" description="HTH tetR-type" evidence="3">
    <location>
        <begin position="8"/>
        <end position="68"/>
    </location>
</feature>
<dbReference type="PRINTS" id="PR00455">
    <property type="entry name" value="HTHTETR"/>
</dbReference>
<dbReference type="EMBL" id="NGLE02000001">
    <property type="protein sequence ID" value="MEI5993646.1"/>
    <property type="molecule type" value="Genomic_DNA"/>
</dbReference>
<keyword evidence="6" id="KW-1185">Reference proteome</keyword>
<dbReference type="InterPro" id="IPR009057">
    <property type="entry name" value="Homeodomain-like_sf"/>
</dbReference>
<dbReference type="OrthoDB" id="9814200at2"/>
<evidence type="ECO:0000256" key="2">
    <source>
        <dbReference type="PROSITE-ProRule" id="PRU00335"/>
    </source>
</evidence>
<evidence type="ECO:0000259" key="3">
    <source>
        <dbReference type="PROSITE" id="PS50977"/>
    </source>
</evidence>
<protein>
    <recommendedName>
        <fullName evidence="3">HTH tetR-type domain-containing protein</fullName>
    </recommendedName>
</protein>
<dbReference type="EMBL" id="NGLE01000003">
    <property type="protein sequence ID" value="OTO07973.1"/>
    <property type="molecule type" value="Genomic_DNA"/>
</dbReference>
<dbReference type="InterPro" id="IPR023772">
    <property type="entry name" value="DNA-bd_HTH_TetR-type_CS"/>
</dbReference>
<evidence type="ECO:0000313" key="4">
    <source>
        <dbReference type="EMBL" id="MEI5993646.1"/>
    </source>
</evidence>